<sequence length="108" mass="12607">MVSDYLHKQVKVKIDRPLGSKHPRHHFIYLLNYGYIPGTISGDGMEIDAYVLGEFEPLETYEGKVIAVVIRHDDVEDKLVVSNKHYTSEQIRALIEFQERFFQINIIM</sequence>
<keyword evidence="7" id="KW-1185">Reference proteome</keyword>
<dbReference type="EC" id="3.6.1.1" evidence="2"/>
<keyword evidence="5" id="KW-0460">Magnesium</keyword>
<dbReference type="STRING" id="1300222.I532_00050"/>
<dbReference type="RefSeq" id="WP_003385603.1">
    <property type="nucleotide sequence ID" value="NZ_APBN01000001.1"/>
</dbReference>
<comment type="cofactor">
    <cofactor evidence="1">
        <name>Mg(2+)</name>
        <dbReference type="ChEBI" id="CHEBI:18420"/>
    </cofactor>
</comment>
<dbReference type="EMBL" id="APBN01000001">
    <property type="protein sequence ID" value="EMT53950.1"/>
    <property type="molecule type" value="Genomic_DNA"/>
</dbReference>
<dbReference type="GO" id="GO:0004427">
    <property type="term" value="F:inorganic diphosphate phosphatase activity"/>
    <property type="evidence" value="ECO:0007669"/>
    <property type="project" value="UniProtKB-EC"/>
</dbReference>
<evidence type="ECO:0000256" key="2">
    <source>
        <dbReference type="ARBA" id="ARBA00012146"/>
    </source>
</evidence>
<evidence type="ECO:0000313" key="6">
    <source>
        <dbReference type="EMBL" id="EMT53950.1"/>
    </source>
</evidence>
<evidence type="ECO:0000256" key="5">
    <source>
        <dbReference type="ARBA" id="ARBA00022842"/>
    </source>
</evidence>
<dbReference type="SUPFAM" id="SSF50324">
    <property type="entry name" value="Inorganic pyrophosphatase"/>
    <property type="match status" value="1"/>
</dbReference>
<dbReference type="InterPro" id="IPR036649">
    <property type="entry name" value="Pyrophosphatase_sf"/>
</dbReference>
<protein>
    <recommendedName>
        <fullName evidence="2">inorganic diphosphatase</fullName>
        <ecNumber evidence="2">3.6.1.1</ecNumber>
    </recommendedName>
</protein>
<dbReference type="InterPro" id="IPR008162">
    <property type="entry name" value="Pyrophosphatase"/>
</dbReference>
<evidence type="ECO:0000256" key="4">
    <source>
        <dbReference type="ARBA" id="ARBA00022801"/>
    </source>
</evidence>
<dbReference type="GeneID" id="89499633"/>
<dbReference type="OrthoDB" id="5187599at2"/>
<evidence type="ECO:0000256" key="1">
    <source>
        <dbReference type="ARBA" id="ARBA00001946"/>
    </source>
</evidence>
<proteinExistence type="predicted"/>
<dbReference type="PATRIC" id="fig|1300222.3.peg.11"/>
<evidence type="ECO:0000313" key="7">
    <source>
        <dbReference type="Proteomes" id="UP000012081"/>
    </source>
</evidence>
<dbReference type="GO" id="GO:0006796">
    <property type="term" value="P:phosphate-containing compound metabolic process"/>
    <property type="evidence" value="ECO:0007669"/>
    <property type="project" value="InterPro"/>
</dbReference>
<accession>M8EEP0</accession>
<dbReference type="GO" id="GO:0000287">
    <property type="term" value="F:magnesium ion binding"/>
    <property type="evidence" value="ECO:0007669"/>
    <property type="project" value="InterPro"/>
</dbReference>
<keyword evidence="4" id="KW-0378">Hydrolase</keyword>
<gene>
    <name evidence="6" type="ORF">I532_00050</name>
</gene>
<comment type="caution">
    <text evidence="6">The sequence shown here is derived from an EMBL/GenBank/DDBJ whole genome shotgun (WGS) entry which is preliminary data.</text>
</comment>
<dbReference type="Pfam" id="PF00719">
    <property type="entry name" value="Pyrophosphatase"/>
    <property type="match status" value="1"/>
</dbReference>
<name>M8EEP0_9BACL</name>
<dbReference type="Proteomes" id="UP000012081">
    <property type="component" value="Unassembled WGS sequence"/>
</dbReference>
<dbReference type="Gene3D" id="3.90.80.10">
    <property type="entry name" value="Inorganic pyrophosphatase"/>
    <property type="match status" value="1"/>
</dbReference>
<dbReference type="AlphaFoldDB" id="M8EEP0"/>
<dbReference type="GO" id="GO:0005737">
    <property type="term" value="C:cytoplasm"/>
    <property type="evidence" value="ECO:0007669"/>
    <property type="project" value="InterPro"/>
</dbReference>
<evidence type="ECO:0000256" key="3">
    <source>
        <dbReference type="ARBA" id="ARBA00022723"/>
    </source>
</evidence>
<keyword evidence="3" id="KW-0479">Metal-binding</keyword>
<reference evidence="6 7" key="1">
    <citation type="submission" date="2013-03" db="EMBL/GenBank/DDBJ databases">
        <title>Assembly of a new bacterial strain Brevibacillus borstelensis AK1.</title>
        <authorList>
            <person name="Rajan I."/>
            <person name="PoliReddy D."/>
            <person name="Sugumar T."/>
            <person name="Rathinam K."/>
            <person name="Alqarawi S."/>
            <person name="Khalil A.B."/>
            <person name="Sivakumar N."/>
        </authorList>
    </citation>
    <scope>NUCLEOTIDE SEQUENCE [LARGE SCALE GENOMIC DNA]</scope>
    <source>
        <strain evidence="6 7">AK1</strain>
    </source>
</reference>
<organism evidence="6 7">
    <name type="scientific">Brevibacillus borstelensis AK1</name>
    <dbReference type="NCBI Taxonomy" id="1300222"/>
    <lineage>
        <taxon>Bacteria</taxon>
        <taxon>Bacillati</taxon>
        <taxon>Bacillota</taxon>
        <taxon>Bacilli</taxon>
        <taxon>Bacillales</taxon>
        <taxon>Paenibacillaceae</taxon>
        <taxon>Brevibacillus</taxon>
    </lineage>
</organism>